<keyword evidence="3" id="KW-1185">Reference proteome</keyword>
<evidence type="ECO:0000256" key="1">
    <source>
        <dbReference type="SAM" id="Phobius"/>
    </source>
</evidence>
<comment type="caution">
    <text evidence="2">The sequence shown here is derived from an EMBL/GenBank/DDBJ whole genome shotgun (WGS) entry which is preliminary data.</text>
</comment>
<protein>
    <submittedName>
        <fullName evidence="2">DUF2771 domain-containing protein</fullName>
    </submittedName>
</protein>
<gene>
    <name evidence="2" type="ORF">CJ203_09060</name>
</gene>
<keyword evidence="1" id="KW-1133">Transmembrane helix</keyword>
<evidence type="ECO:0000313" key="3">
    <source>
        <dbReference type="Proteomes" id="UP000235836"/>
    </source>
</evidence>
<reference evidence="2 3" key="1">
    <citation type="submission" date="2017-09" db="EMBL/GenBank/DDBJ databases">
        <title>Bacterial strain isolated from the female urinary microbiota.</title>
        <authorList>
            <person name="Thomas-White K."/>
            <person name="Kumar N."/>
            <person name="Forster S."/>
            <person name="Putonti C."/>
            <person name="Lawley T."/>
            <person name="Wolfe A.J."/>
        </authorList>
    </citation>
    <scope>NUCLEOTIDE SEQUENCE [LARGE SCALE GENOMIC DNA]</scope>
    <source>
        <strain evidence="2 3">UMB0792</strain>
    </source>
</reference>
<dbReference type="AlphaFoldDB" id="A0A2N6T3D0"/>
<proteinExistence type="predicted"/>
<dbReference type="Pfam" id="PF10969">
    <property type="entry name" value="DUF2771"/>
    <property type="match status" value="1"/>
</dbReference>
<name>A0A2N6T3D0_9CORY</name>
<sequence length="172" mass="18375">MGSKKTRDQRSIAMLAIIAVMIVGIVAALYFYMEWRNSRPSTPPQEIEVTATAGENSATTTPFSVCEFGENCPEGSVATIDVDGADAVRISVPKDVSVLQWSLLSIYDDPAANSERTFTPGEADEVDVPIRSESNSDASLVVMEVSCLMVGQDGAGEETPVMVTWAFSTEAA</sequence>
<organism evidence="2 3">
    <name type="scientific">Corynebacterium tuscaniense</name>
    <dbReference type="NCBI Taxonomy" id="302449"/>
    <lineage>
        <taxon>Bacteria</taxon>
        <taxon>Bacillati</taxon>
        <taxon>Actinomycetota</taxon>
        <taxon>Actinomycetes</taxon>
        <taxon>Mycobacteriales</taxon>
        <taxon>Corynebacteriaceae</taxon>
        <taxon>Corynebacterium</taxon>
    </lineage>
</organism>
<accession>A0A2N6T3D0</accession>
<evidence type="ECO:0000313" key="2">
    <source>
        <dbReference type="EMBL" id="PMC63839.1"/>
    </source>
</evidence>
<dbReference type="Proteomes" id="UP000235836">
    <property type="component" value="Unassembled WGS sequence"/>
</dbReference>
<feature type="transmembrane region" description="Helical" evidence="1">
    <location>
        <begin position="12"/>
        <end position="33"/>
    </location>
</feature>
<keyword evidence="1" id="KW-0472">Membrane</keyword>
<dbReference type="EMBL" id="PNHG01000015">
    <property type="protein sequence ID" value="PMC63839.1"/>
    <property type="molecule type" value="Genomic_DNA"/>
</dbReference>
<dbReference type="RefSeq" id="WP_102724336.1">
    <property type="nucleotide sequence ID" value="NZ_PNHG01000015.1"/>
</dbReference>
<keyword evidence="1" id="KW-0812">Transmembrane</keyword>
<dbReference type="InterPro" id="IPR024495">
    <property type="entry name" value="DUF2771"/>
</dbReference>